<evidence type="ECO:0000256" key="1">
    <source>
        <dbReference type="SAM" id="MobiDB-lite"/>
    </source>
</evidence>
<evidence type="ECO:0000313" key="3">
    <source>
        <dbReference type="Proteomes" id="UP000226431"/>
    </source>
</evidence>
<name>A0A2C5XNW4_9HYPO</name>
<dbReference type="AlphaFoldDB" id="A0A2C5XNW4"/>
<keyword evidence="3" id="KW-1185">Reference proteome</keyword>
<comment type="caution">
    <text evidence="2">The sequence shown here is derived from an EMBL/GenBank/DDBJ whole genome shotgun (WGS) entry which is preliminary data.</text>
</comment>
<gene>
    <name evidence="2" type="ORF">CDD80_676</name>
</gene>
<evidence type="ECO:0000313" key="2">
    <source>
        <dbReference type="EMBL" id="PHH77399.1"/>
    </source>
</evidence>
<protein>
    <submittedName>
        <fullName evidence="2">Uncharacterized protein</fullName>
    </submittedName>
</protein>
<organism evidence="2 3">
    <name type="scientific">Ophiocordyceps camponoti-rufipedis</name>
    <dbReference type="NCBI Taxonomy" id="2004952"/>
    <lineage>
        <taxon>Eukaryota</taxon>
        <taxon>Fungi</taxon>
        <taxon>Dikarya</taxon>
        <taxon>Ascomycota</taxon>
        <taxon>Pezizomycotina</taxon>
        <taxon>Sordariomycetes</taxon>
        <taxon>Hypocreomycetidae</taxon>
        <taxon>Hypocreales</taxon>
        <taxon>Ophiocordycipitaceae</taxon>
        <taxon>Ophiocordyceps</taxon>
    </lineage>
</organism>
<dbReference type="Proteomes" id="UP000226431">
    <property type="component" value="Unassembled WGS sequence"/>
</dbReference>
<dbReference type="OrthoDB" id="5082539at2759"/>
<dbReference type="EMBL" id="NJES01000121">
    <property type="protein sequence ID" value="PHH77399.1"/>
    <property type="molecule type" value="Genomic_DNA"/>
</dbReference>
<accession>A0A2C5XNW4</accession>
<feature type="compositionally biased region" description="Basic residues" evidence="1">
    <location>
        <begin position="125"/>
        <end position="134"/>
    </location>
</feature>
<proteinExistence type="predicted"/>
<sequence>MSYRVLKVRRRSFGPRAYIEAAFHEALNQVQLASQQEPDNISRSSSRIAVPPLIITHGPPDPERGIRCIYPPHNLRRRPLGPNSSIDAILDDAQQSLAVVETRPHLFDTEPDTLFSNLPVNNRRPSSRNRRSTSSRRSSSPGLLHSKWKPKRSIAVNRQSSRVQKSRHVLYPGEGRRAKAQLPSAGEGARCDMYSRDAMEVVIDNRMANDDVHVKMEADDADVEMNNDSLDVNMDNDDMDEDDMDDDMDDVLYMSDMEPLIAVDDLGKEDEMDESDDDSLDTPPKWKRSWIMQYLDEPGEWLCWICDRQLNDPKDPLVRVPGHPIRQRHCAYCDLPSFCKLYY</sequence>
<feature type="region of interest" description="Disordered" evidence="1">
    <location>
        <begin position="110"/>
        <end position="147"/>
    </location>
</feature>
<reference evidence="2 3" key="1">
    <citation type="submission" date="2017-06" db="EMBL/GenBank/DDBJ databases">
        <title>Ant-infecting Ophiocordyceps genomes reveal a high diversity of potential behavioral manipulation genes and a possible major role for enterotoxins.</title>
        <authorList>
            <person name="De Bekker C."/>
            <person name="Evans H.C."/>
            <person name="Brachmann A."/>
            <person name="Hughes D.P."/>
        </authorList>
    </citation>
    <scope>NUCLEOTIDE SEQUENCE [LARGE SCALE GENOMIC DNA]</scope>
    <source>
        <strain evidence="2 3">Map16</strain>
    </source>
</reference>